<dbReference type="InterPro" id="IPR005467">
    <property type="entry name" value="His_kinase_dom"/>
</dbReference>
<dbReference type="SMART" id="SM00448">
    <property type="entry name" value="REC"/>
    <property type="match status" value="1"/>
</dbReference>
<dbReference type="RefSeq" id="WP_006101947.1">
    <property type="nucleotide sequence ID" value="NZ_DS989852.1"/>
</dbReference>
<keyword evidence="5" id="KW-0418">Kinase</keyword>
<keyword evidence="6" id="KW-0902">Two-component regulatory system</keyword>
<evidence type="ECO:0000313" key="11">
    <source>
        <dbReference type="EMBL" id="EDX74616.1"/>
    </source>
</evidence>
<dbReference type="AlphaFoldDB" id="B4VTJ6"/>
<feature type="domain" description="Histidine kinase" evidence="8">
    <location>
        <begin position="285"/>
        <end position="501"/>
    </location>
</feature>
<dbReference type="Proteomes" id="UP000003835">
    <property type="component" value="Unassembled WGS sequence"/>
</dbReference>
<dbReference type="NCBIfam" id="TIGR00229">
    <property type="entry name" value="sensory_box"/>
    <property type="match status" value="1"/>
</dbReference>
<dbReference type="InterPro" id="IPR013656">
    <property type="entry name" value="PAS_4"/>
</dbReference>
<feature type="modified residue" description="4-aspartylphosphate" evidence="7">
    <location>
        <position position="67"/>
    </location>
</feature>
<dbReference type="CDD" id="cd00130">
    <property type="entry name" value="PAS"/>
    <property type="match status" value="1"/>
</dbReference>
<comment type="catalytic activity">
    <reaction evidence="1">
        <text>ATP + protein L-histidine = ADP + protein N-phospho-L-histidine.</text>
        <dbReference type="EC" id="2.7.13.3"/>
    </reaction>
</comment>
<dbReference type="Gene3D" id="3.30.450.20">
    <property type="entry name" value="PAS domain"/>
    <property type="match status" value="1"/>
</dbReference>
<dbReference type="OrthoDB" id="1931120at2"/>
<dbReference type="CDD" id="cd17534">
    <property type="entry name" value="REC_DC-like"/>
    <property type="match status" value="1"/>
</dbReference>
<dbReference type="PANTHER" id="PTHR43711">
    <property type="entry name" value="TWO-COMPONENT HISTIDINE KINASE"/>
    <property type="match status" value="1"/>
</dbReference>
<dbReference type="PANTHER" id="PTHR43711:SF26">
    <property type="entry name" value="SENSOR HISTIDINE KINASE RCSC"/>
    <property type="match status" value="1"/>
</dbReference>
<dbReference type="EC" id="2.7.13.3" evidence="2"/>
<accession>B4VTJ6</accession>
<dbReference type="SUPFAM" id="SSF47384">
    <property type="entry name" value="Homodimeric domain of signal transducing histidine kinase"/>
    <property type="match status" value="1"/>
</dbReference>
<dbReference type="SMART" id="SM00388">
    <property type="entry name" value="HisKA"/>
    <property type="match status" value="1"/>
</dbReference>
<dbReference type="InterPro" id="IPR001610">
    <property type="entry name" value="PAC"/>
</dbReference>
<dbReference type="Pfam" id="PF00512">
    <property type="entry name" value="HisKA"/>
    <property type="match status" value="1"/>
</dbReference>
<evidence type="ECO:0000256" key="1">
    <source>
        <dbReference type="ARBA" id="ARBA00000085"/>
    </source>
</evidence>
<dbReference type="FunFam" id="3.30.565.10:FF:000006">
    <property type="entry name" value="Sensor histidine kinase WalK"/>
    <property type="match status" value="1"/>
</dbReference>
<dbReference type="PROSITE" id="PS50109">
    <property type="entry name" value="HIS_KIN"/>
    <property type="match status" value="1"/>
</dbReference>
<dbReference type="InterPro" id="IPR036890">
    <property type="entry name" value="HATPase_C_sf"/>
</dbReference>
<dbReference type="CDD" id="cd00075">
    <property type="entry name" value="HATPase"/>
    <property type="match status" value="1"/>
</dbReference>
<dbReference type="InterPro" id="IPR035965">
    <property type="entry name" value="PAS-like_dom_sf"/>
</dbReference>
<dbReference type="PROSITE" id="PS50113">
    <property type="entry name" value="PAC"/>
    <property type="match status" value="1"/>
</dbReference>
<dbReference type="SUPFAM" id="SSF55785">
    <property type="entry name" value="PYP-like sensor domain (PAS domain)"/>
    <property type="match status" value="1"/>
</dbReference>
<dbReference type="HOGENOM" id="CLU_000445_114_72_3"/>
<dbReference type="SUPFAM" id="SSF52172">
    <property type="entry name" value="CheY-like"/>
    <property type="match status" value="1"/>
</dbReference>
<dbReference type="Pfam" id="PF02518">
    <property type="entry name" value="HATPase_c"/>
    <property type="match status" value="1"/>
</dbReference>
<dbReference type="eggNOG" id="COG5002">
    <property type="taxonomic scope" value="Bacteria"/>
</dbReference>
<keyword evidence="12" id="KW-1185">Reference proteome</keyword>
<name>B4VTJ6_9CYAN</name>
<reference evidence="11 12" key="1">
    <citation type="submission" date="2008-07" db="EMBL/GenBank/DDBJ databases">
        <authorList>
            <person name="Tandeau de Marsac N."/>
            <person name="Ferriera S."/>
            <person name="Johnson J."/>
            <person name="Kravitz S."/>
            <person name="Beeson K."/>
            <person name="Sutton G."/>
            <person name="Rogers Y.-H."/>
            <person name="Friedman R."/>
            <person name="Frazier M."/>
            <person name="Venter J.C."/>
        </authorList>
    </citation>
    <scope>NUCLEOTIDE SEQUENCE [LARGE SCALE GENOMIC DNA]</scope>
    <source>
        <strain evidence="11 12">PCC 7420</strain>
    </source>
</reference>
<dbReference type="InterPro" id="IPR036097">
    <property type="entry name" value="HisK_dim/P_sf"/>
</dbReference>
<dbReference type="eggNOG" id="COG0784">
    <property type="taxonomic scope" value="Bacteria"/>
</dbReference>
<dbReference type="PRINTS" id="PR00344">
    <property type="entry name" value="BCTRLSENSOR"/>
</dbReference>
<keyword evidence="4" id="KW-0808">Transferase</keyword>
<dbReference type="GO" id="GO:0000155">
    <property type="term" value="F:phosphorelay sensor kinase activity"/>
    <property type="evidence" value="ECO:0007669"/>
    <property type="project" value="InterPro"/>
</dbReference>
<evidence type="ECO:0000256" key="3">
    <source>
        <dbReference type="ARBA" id="ARBA00022553"/>
    </source>
</evidence>
<dbReference type="SMART" id="SM00387">
    <property type="entry name" value="HATPase_c"/>
    <property type="match status" value="1"/>
</dbReference>
<dbReference type="InterPro" id="IPR003661">
    <property type="entry name" value="HisK_dim/P_dom"/>
</dbReference>
<evidence type="ECO:0000256" key="7">
    <source>
        <dbReference type="PROSITE-ProRule" id="PRU00169"/>
    </source>
</evidence>
<protein>
    <recommendedName>
        <fullName evidence="2">histidine kinase</fullName>
        <ecNumber evidence="2">2.7.13.3</ecNumber>
    </recommendedName>
</protein>
<feature type="domain" description="Response regulatory" evidence="9">
    <location>
        <begin position="17"/>
        <end position="132"/>
    </location>
</feature>
<evidence type="ECO:0000256" key="4">
    <source>
        <dbReference type="ARBA" id="ARBA00022679"/>
    </source>
</evidence>
<evidence type="ECO:0000259" key="9">
    <source>
        <dbReference type="PROSITE" id="PS50110"/>
    </source>
</evidence>
<dbReference type="Gene3D" id="3.30.565.10">
    <property type="entry name" value="Histidine kinase-like ATPase, C-terminal domain"/>
    <property type="match status" value="1"/>
</dbReference>
<evidence type="ECO:0000313" key="12">
    <source>
        <dbReference type="Proteomes" id="UP000003835"/>
    </source>
</evidence>
<proteinExistence type="predicted"/>
<organism evidence="11 12">
    <name type="scientific">Coleofasciculus chthonoplastes PCC 7420</name>
    <dbReference type="NCBI Taxonomy" id="118168"/>
    <lineage>
        <taxon>Bacteria</taxon>
        <taxon>Bacillati</taxon>
        <taxon>Cyanobacteriota</taxon>
        <taxon>Cyanophyceae</taxon>
        <taxon>Coleofasciculales</taxon>
        <taxon>Coleofasciculaceae</taxon>
        <taxon>Coleofasciculus</taxon>
    </lineage>
</organism>
<dbReference type="InterPro" id="IPR011006">
    <property type="entry name" value="CheY-like_superfamily"/>
</dbReference>
<sequence>MISEQYLSEIDTATMARILVVEDERIIALNLKENLEALGYGVVGIAASGKKAVTKAGELHPDLVLMDIWLQGDMDGIWTAQQIWNKWQIPVIYLTGHSDKITLKRAKVTAPFGYILKPVNEQQLSVAIEVALQRYKRDQFLSAVLWGIDDGVIVVDQDCRIQCMNQVAELLTEWQFTDAKNRELKDVFQIIDVQTQQPVNNSVTLAFKEDRLVDRTDDHVLITKTGQQIVIADSAAPIRDNQGDLAGVVLVFQDMRDRKQAEAALRQQLAQEQQLNQFQQQFIHTVSHEYRTPLSIIQASTFLIETDSSSVRSENKRVNCQRIKQAVKYMVGLLEDVLTFGQAEAGQLLLDPMPLDVNLFCQQLIDEYQLIASDQAKITWSSCGTSQTAYLDQKILQLIVRNLLTNALKYSPENSSVYLTLTCEDDRLTVEVKDNGIGIPPEDQPCIFEPFRRASNTGTVRGSGMGLAIVKKAVDLHGGTLSVESVLGIGTRFTVVLPFPE</sequence>
<dbReference type="InterPro" id="IPR050736">
    <property type="entry name" value="Sensor_HK_Regulatory"/>
</dbReference>
<dbReference type="STRING" id="118168.MC7420_6094"/>
<gene>
    <name evidence="11" type="ORF">MC7420_6094</name>
</gene>
<evidence type="ECO:0000259" key="8">
    <source>
        <dbReference type="PROSITE" id="PS50109"/>
    </source>
</evidence>
<dbReference type="Gene3D" id="3.40.50.2300">
    <property type="match status" value="1"/>
</dbReference>
<dbReference type="SMART" id="SM00086">
    <property type="entry name" value="PAC"/>
    <property type="match status" value="1"/>
</dbReference>
<dbReference type="Pfam" id="PF08448">
    <property type="entry name" value="PAS_4"/>
    <property type="match status" value="1"/>
</dbReference>
<dbReference type="PROSITE" id="PS50110">
    <property type="entry name" value="RESPONSE_REGULATORY"/>
    <property type="match status" value="1"/>
</dbReference>
<dbReference type="InterPro" id="IPR001789">
    <property type="entry name" value="Sig_transdc_resp-reg_receiver"/>
</dbReference>
<dbReference type="SUPFAM" id="SSF55874">
    <property type="entry name" value="ATPase domain of HSP90 chaperone/DNA topoisomerase II/histidine kinase"/>
    <property type="match status" value="1"/>
</dbReference>
<dbReference type="Pfam" id="PF00072">
    <property type="entry name" value="Response_reg"/>
    <property type="match status" value="1"/>
</dbReference>
<evidence type="ECO:0000256" key="5">
    <source>
        <dbReference type="ARBA" id="ARBA00022777"/>
    </source>
</evidence>
<evidence type="ECO:0000256" key="2">
    <source>
        <dbReference type="ARBA" id="ARBA00012438"/>
    </source>
</evidence>
<keyword evidence="3 7" id="KW-0597">Phosphoprotein</keyword>
<dbReference type="CDD" id="cd00082">
    <property type="entry name" value="HisKA"/>
    <property type="match status" value="1"/>
</dbReference>
<dbReference type="InterPro" id="IPR004358">
    <property type="entry name" value="Sig_transdc_His_kin-like_C"/>
</dbReference>
<evidence type="ECO:0000256" key="6">
    <source>
        <dbReference type="ARBA" id="ARBA00023012"/>
    </source>
</evidence>
<dbReference type="InterPro" id="IPR000700">
    <property type="entry name" value="PAS-assoc_C"/>
</dbReference>
<evidence type="ECO:0000259" key="10">
    <source>
        <dbReference type="PROSITE" id="PS50113"/>
    </source>
</evidence>
<feature type="domain" description="PAC" evidence="10">
    <location>
        <begin position="215"/>
        <end position="267"/>
    </location>
</feature>
<dbReference type="InterPro" id="IPR003594">
    <property type="entry name" value="HATPase_dom"/>
</dbReference>
<dbReference type="InterPro" id="IPR000014">
    <property type="entry name" value="PAS"/>
</dbReference>
<dbReference type="EMBL" id="DS989852">
    <property type="protein sequence ID" value="EDX74616.1"/>
    <property type="molecule type" value="Genomic_DNA"/>
</dbReference>
<dbReference type="Gene3D" id="1.10.287.130">
    <property type="match status" value="1"/>
</dbReference>